<dbReference type="EMBL" id="DS114082">
    <property type="protein sequence ID" value="EAX90796.1"/>
    <property type="molecule type" value="Genomic_DNA"/>
</dbReference>
<gene>
    <name evidence="1" type="ORF">TVAG_357200</name>
</gene>
<proteinExistence type="predicted"/>
<protein>
    <submittedName>
        <fullName evidence="1">Uncharacterized protein</fullName>
    </submittedName>
</protein>
<dbReference type="AlphaFoldDB" id="A2FWD2"/>
<evidence type="ECO:0000313" key="1">
    <source>
        <dbReference type="EMBL" id="EAX90796.1"/>
    </source>
</evidence>
<dbReference type="RefSeq" id="XP_001303726.1">
    <property type="nucleotide sequence ID" value="XM_001303725.1"/>
</dbReference>
<sequence length="206" mass="24131">MLKLESNFLYQDNPIKFGQKIDSTPVSARFYSNGLTEVISKGITIYSFSASQIKEIQSFRTKQGNDLSGIELYFPSKVILLRSQEPETVLKWKSNLIIMNNTSKVEKLLTINLFQRKGMELTNEYEACTIQADKWRYTIYNDCDCAVFRYNYPYLGIKKVVFQEGPPSRPYLLIVYLMDGKELYYSHNSEDILMELFNFFKIYCLK</sequence>
<dbReference type="VEuPathDB" id="TrichDB:TVAG_357200"/>
<organism evidence="1 2">
    <name type="scientific">Trichomonas vaginalis (strain ATCC PRA-98 / G3)</name>
    <dbReference type="NCBI Taxonomy" id="412133"/>
    <lineage>
        <taxon>Eukaryota</taxon>
        <taxon>Metamonada</taxon>
        <taxon>Parabasalia</taxon>
        <taxon>Trichomonadida</taxon>
        <taxon>Trichomonadidae</taxon>
        <taxon>Trichomonas</taxon>
    </lineage>
</organism>
<keyword evidence="2" id="KW-1185">Reference proteome</keyword>
<accession>A2FWD2</accession>
<evidence type="ECO:0000313" key="2">
    <source>
        <dbReference type="Proteomes" id="UP000001542"/>
    </source>
</evidence>
<reference evidence="1" key="1">
    <citation type="submission" date="2006-10" db="EMBL/GenBank/DDBJ databases">
        <authorList>
            <person name="Amadeo P."/>
            <person name="Zhao Q."/>
            <person name="Wortman J."/>
            <person name="Fraser-Liggett C."/>
            <person name="Carlton J."/>
        </authorList>
    </citation>
    <scope>NUCLEOTIDE SEQUENCE</scope>
    <source>
        <strain evidence="1">G3</strain>
    </source>
</reference>
<dbReference type="Proteomes" id="UP000001542">
    <property type="component" value="Unassembled WGS sequence"/>
</dbReference>
<name>A2FWD2_TRIV3</name>
<dbReference type="KEGG" id="tva:4748486"/>
<dbReference type="InParanoid" id="A2FWD2"/>
<reference evidence="1" key="2">
    <citation type="journal article" date="2007" name="Science">
        <title>Draft genome sequence of the sexually transmitted pathogen Trichomonas vaginalis.</title>
        <authorList>
            <person name="Carlton J.M."/>
            <person name="Hirt R.P."/>
            <person name="Silva J.C."/>
            <person name="Delcher A.L."/>
            <person name="Schatz M."/>
            <person name="Zhao Q."/>
            <person name="Wortman J.R."/>
            <person name="Bidwell S.L."/>
            <person name="Alsmark U.C.M."/>
            <person name="Besteiro S."/>
            <person name="Sicheritz-Ponten T."/>
            <person name="Noel C.J."/>
            <person name="Dacks J.B."/>
            <person name="Foster P.G."/>
            <person name="Simillion C."/>
            <person name="Van de Peer Y."/>
            <person name="Miranda-Saavedra D."/>
            <person name="Barton G.J."/>
            <person name="Westrop G.D."/>
            <person name="Mueller S."/>
            <person name="Dessi D."/>
            <person name="Fiori P.L."/>
            <person name="Ren Q."/>
            <person name="Paulsen I."/>
            <person name="Zhang H."/>
            <person name="Bastida-Corcuera F.D."/>
            <person name="Simoes-Barbosa A."/>
            <person name="Brown M.T."/>
            <person name="Hayes R.D."/>
            <person name="Mukherjee M."/>
            <person name="Okumura C.Y."/>
            <person name="Schneider R."/>
            <person name="Smith A.J."/>
            <person name="Vanacova S."/>
            <person name="Villalvazo M."/>
            <person name="Haas B.J."/>
            <person name="Pertea M."/>
            <person name="Feldblyum T.V."/>
            <person name="Utterback T.R."/>
            <person name="Shu C.L."/>
            <person name="Osoegawa K."/>
            <person name="de Jong P.J."/>
            <person name="Hrdy I."/>
            <person name="Horvathova L."/>
            <person name="Zubacova Z."/>
            <person name="Dolezal P."/>
            <person name="Malik S.B."/>
            <person name="Logsdon J.M. Jr."/>
            <person name="Henze K."/>
            <person name="Gupta A."/>
            <person name="Wang C.C."/>
            <person name="Dunne R.L."/>
            <person name="Upcroft J.A."/>
            <person name="Upcroft P."/>
            <person name="White O."/>
            <person name="Salzberg S.L."/>
            <person name="Tang P."/>
            <person name="Chiu C.-H."/>
            <person name="Lee Y.-S."/>
            <person name="Embley T.M."/>
            <person name="Coombs G.H."/>
            <person name="Mottram J.C."/>
            <person name="Tachezy J."/>
            <person name="Fraser-Liggett C.M."/>
            <person name="Johnson P.J."/>
        </authorList>
    </citation>
    <scope>NUCLEOTIDE SEQUENCE [LARGE SCALE GENOMIC DNA]</scope>
    <source>
        <strain evidence="1">G3</strain>
    </source>
</reference>
<dbReference type="VEuPathDB" id="TrichDB:TVAGG3_0668790"/>